<dbReference type="AlphaFoldDB" id="A0A367W9T1"/>
<protein>
    <recommendedName>
        <fullName evidence="9">TRAP transporter small permease protein</fullName>
    </recommendedName>
</protein>
<dbReference type="RefSeq" id="WP_147250717.1">
    <property type="nucleotide sequence ID" value="NZ_JPWF01000003.1"/>
</dbReference>
<dbReference type="InterPro" id="IPR007387">
    <property type="entry name" value="TRAP_DctQ"/>
</dbReference>
<name>A0A367W9T1_9PROT</name>
<dbReference type="EMBL" id="JPWF01000003">
    <property type="protein sequence ID" value="RCK38206.1"/>
    <property type="molecule type" value="Genomic_DNA"/>
</dbReference>
<dbReference type="Proteomes" id="UP000253226">
    <property type="component" value="Unassembled WGS sequence"/>
</dbReference>
<dbReference type="PANTHER" id="PTHR35011">
    <property type="entry name" value="2,3-DIKETO-L-GULONATE TRAP TRANSPORTER SMALL PERMEASE PROTEIN YIAM"/>
    <property type="match status" value="1"/>
</dbReference>
<feature type="transmembrane region" description="Helical" evidence="9">
    <location>
        <begin position="42"/>
        <end position="67"/>
    </location>
</feature>
<evidence type="ECO:0000256" key="5">
    <source>
        <dbReference type="ARBA" id="ARBA00022692"/>
    </source>
</evidence>
<comment type="subcellular location">
    <subcellularLocation>
        <location evidence="1 9">Cell inner membrane</location>
        <topology evidence="1 9">Multi-pass membrane protein</topology>
    </subcellularLocation>
</comment>
<reference evidence="11 12" key="1">
    <citation type="submission" date="2014-07" db="EMBL/GenBank/DDBJ databases">
        <title>Draft genome sequence of Thalassospira profundimaris 35.</title>
        <authorList>
            <person name="Lai Q."/>
            <person name="Shao Z."/>
        </authorList>
    </citation>
    <scope>NUCLEOTIDE SEQUENCE [LARGE SCALE GENOMIC DNA]</scope>
    <source>
        <strain evidence="11 12">35</strain>
    </source>
</reference>
<evidence type="ECO:0000256" key="3">
    <source>
        <dbReference type="ARBA" id="ARBA00022475"/>
    </source>
</evidence>
<evidence type="ECO:0000259" key="10">
    <source>
        <dbReference type="Pfam" id="PF04290"/>
    </source>
</evidence>
<dbReference type="Pfam" id="PF04290">
    <property type="entry name" value="DctQ"/>
    <property type="match status" value="1"/>
</dbReference>
<keyword evidence="3" id="KW-1003">Cell membrane</keyword>
<comment type="caution">
    <text evidence="11">The sequence shown here is derived from an EMBL/GenBank/DDBJ whole genome shotgun (WGS) entry which is preliminary data.</text>
</comment>
<feature type="transmembrane region" description="Helical" evidence="9">
    <location>
        <begin position="129"/>
        <end position="154"/>
    </location>
</feature>
<dbReference type="GO" id="GO:0015740">
    <property type="term" value="P:C4-dicarboxylate transport"/>
    <property type="evidence" value="ECO:0007669"/>
    <property type="project" value="TreeGrafter"/>
</dbReference>
<keyword evidence="2 9" id="KW-0813">Transport</keyword>
<comment type="subunit">
    <text evidence="9">The complex comprises the extracytoplasmic solute receptor protein and the two transmembrane proteins.</text>
</comment>
<evidence type="ECO:0000256" key="4">
    <source>
        <dbReference type="ARBA" id="ARBA00022519"/>
    </source>
</evidence>
<dbReference type="GO" id="GO:0022857">
    <property type="term" value="F:transmembrane transporter activity"/>
    <property type="evidence" value="ECO:0007669"/>
    <property type="project" value="UniProtKB-UniRule"/>
</dbReference>
<evidence type="ECO:0000256" key="8">
    <source>
        <dbReference type="ARBA" id="ARBA00038436"/>
    </source>
</evidence>
<keyword evidence="5 9" id="KW-0812">Transmembrane</keyword>
<sequence length="178" mass="19163">MFTMISQALDRVYKAGAVAAGALLVALCCLVLYSTFARSFGLYAGGATDIAGYVMATGTFTALAYTLRAKRHIRISLIANKLTGAGRHVVEVLCLIILAVITCFVAWYMTQMTLLSHEFQDRSQGADGMLLWIPQTFVAAGSCLFALAAVHSLFQSLIEGHTQSELSETSSDESPQEI</sequence>
<proteinExistence type="inferred from homology"/>
<dbReference type="InterPro" id="IPR055348">
    <property type="entry name" value="DctQ"/>
</dbReference>
<organism evidence="11 12">
    <name type="scientific">Thalassospira profundimaris</name>
    <dbReference type="NCBI Taxonomy" id="502049"/>
    <lineage>
        <taxon>Bacteria</taxon>
        <taxon>Pseudomonadati</taxon>
        <taxon>Pseudomonadota</taxon>
        <taxon>Alphaproteobacteria</taxon>
        <taxon>Rhodospirillales</taxon>
        <taxon>Thalassospiraceae</taxon>
        <taxon>Thalassospira</taxon>
    </lineage>
</organism>
<dbReference type="OrthoDB" id="9797534at2"/>
<evidence type="ECO:0000256" key="9">
    <source>
        <dbReference type="RuleBase" id="RU369079"/>
    </source>
</evidence>
<evidence type="ECO:0000256" key="6">
    <source>
        <dbReference type="ARBA" id="ARBA00022989"/>
    </source>
</evidence>
<keyword evidence="7 9" id="KW-0472">Membrane</keyword>
<evidence type="ECO:0000313" key="12">
    <source>
        <dbReference type="Proteomes" id="UP000253226"/>
    </source>
</evidence>
<evidence type="ECO:0000256" key="2">
    <source>
        <dbReference type="ARBA" id="ARBA00022448"/>
    </source>
</evidence>
<accession>A0A367W9T1</accession>
<evidence type="ECO:0000256" key="7">
    <source>
        <dbReference type="ARBA" id="ARBA00023136"/>
    </source>
</evidence>
<feature type="transmembrane region" description="Helical" evidence="9">
    <location>
        <begin position="12"/>
        <end position="36"/>
    </location>
</feature>
<feature type="domain" description="Tripartite ATP-independent periplasmic transporters DctQ component" evidence="10">
    <location>
        <begin position="27"/>
        <end position="157"/>
    </location>
</feature>
<feature type="transmembrane region" description="Helical" evidence="9">
    <location>
        <begin position="88"/>
        <end position="109"/>
    </location>
</feature>
<evidence type="ECO:0000313" key="11">
    <source>
        <dbReference type="EMBL" id="RCK38206.1"/>
    </source>
</evidence>
<keyword evidence="4 9" id="KW-0997">Cell inner membrane</keyword>
<comment type="function">
    <text evidence="9">Part of the tripartite ATP-independent periplasmic (TRAP) transport system.</text>
</comment>
<evidence type="ECO:0000256" key="1">
    <source>
        <dbReference type="ARBA" id="ARBA00004429"/>
    </source>
</evidence>
<dbReference type="GO" id="GO:0005886">
    <property type="term" value="C:plasma membrane"/>
    <property type="evidence" value="ECO:0007669"/>
    <property type="project" value="UniProtKB-SubCell"/>
</dbReference>
<gene>
    <name evidence="11" type="ORF">TH19_05220</name>
</gene>
<keyword evidence="6 9" id="KW-1133">Transmembrane helix</keyword>
<comment type="similarity">
    <text evidence="8 9">Belongs to the TRAP transporter small permease family.</text>
</comment>
<dbReference type="PANTHER" id="PTHR35011:SF10">
    <property type="entry name" value="TRAP TRANSPORTER SMALL PERMEASE PROTEIN"/>
    <property type="match status" value="1"/>
</dbReference>